<organism evidence="4 5">
    <name type="scientific">Turneriella parva (strain ATCC BAA-1111 / DSM 21527 / NCTC 11395 / H)</name>
    <name type="common">Leptospira parva</name>
    <dbReference type="NCBI Taxonomy" id="869212"/>
    <lineage>
        <taxon>Bacteria</taxon>
        <taxon>Pseudomonadati</taxon>
        <taxon>Spirochaetota</taxon>
        <taxon>Spirochaetia</taxon>
        <taxon>Leptospirales</taxon>
        <taxon>Leptospiraceae</taxon>
        <taxon>Turneriella</taxon>
    </lineage>
</organism>
<dbReference type="InterPro" id="IPR036056">
    <property type="entry name" value="Fibrinogen-like_C"/>
</dbReference>
<gene>
    <name evidence="4" type="ordered locus">Turpa_3151</name>
</gene>
<dbReference type="CDD" id="cd00063">
    <property type="entry name" value="FN3"/>
    <property type="match status" value="1"/>
</dbReference>
<evidence type="ECO:0000259" key="3">
    <source>
        <dbReference type="PROSITE" id="PS51406"/>
    </source>
</evidence>
<evidence type="ECO:0000256" key="1">
    <source>
        <dbReference type="ARBA" id="ARBA00023157"/>
    </source>
</evidence>
<reference evidence="4 5" key="1">
    <citation type="submission" date="2012-06" db="EMBL/GenBank/DDBJ databases">
        <title>The complete chromosome of genome of Turneriella parva DSM 21527.</title>
        <authorList>
            <consortium name="US DOE Joint Genome Institute (JGI-PGF)"/>
            <person name="Lucas S."/>
            <person name="Han J."/>
            <person name="Lapidus A."/>
            <person name="Bruce D."/>
            <person name="Goodwin L."/>
            <person name="Pitluck S."/>
            <person name="Peters L."/>
            <person name="Kyrpides N."/>
            <person name="Mavromatis K."/>
            <person name="Ivanova N."/>
            <person name="Mikhailova N."/>
            <person name="Chertkov O."/>
            <person name="Detter J.C."/>
            <person name="Tapia R."/>
            <person name="Han C."/>
            <person name="Land M."/>
            <person name="Hauser L."/>
            <person name="Markowitz V."/>
            <person name="Cheng J.-F."/>
            <person name="Hugenholtz P."/>
            <person name="Woyke T."/>
            <person name="Wu D."/>
            <person name="Gronow S."/>
            <person name="Wellnitz S."/>
            <person name="Brambilla E."/>
            <person name="Klenk H.-P."/>
            <person name="Eisen J.A."/>
        </authorList>
    </citation>
    <scope>NUCLEOTIDE SEQUENCE [LARGE SCALE GENOMIC DNA]</scope>
    <source>
        <strain evidence="5">ATCC BAA-1111 / DSM 21527 / NCTC 11395 / H</strain>
    </source>
</reference>
<evidence type="ECO:0000259" key="2">
    <source>
        <dbReference type="PROSITE" id="PS50853"/>
    </source>
</evidence>
<dbReference type="PANTHER" id="PTHR16146:SF46">
    <property type="entry name" value="INTELECTIN-1A-RELATED"/>
    <property type="match status" value="1"/>
</dbReference>
<keyword evidence="5" id="KW-1185">Reference proteome</keyword>
<name>I4B933_TURPD</name>
<keyword evidence="1" id="KW-1015">Disulfide bond</keyword>
<dbReference type="SUPFAM" id="SSF49265">
    <property type="entry name" value="Fibronectin type III"/>
    <property type="match status" value="1"/>
</dbReference>
<evidence type="ECO:0000313" key="5">
    <source>
        <dbReference type="Proteomes" id="UP000006048"/>
    </source>
</evidence>
<dbReference type="SUPFAM" id="SSF56496">
    <property type="entry name" value="Fibrinogen C-terminal domain-like"/>
    <property type="match status" value="1"/>
</dbReference>
<dbReference type="GO" id="GO:0005615">
    <property type="term" value="C:extracellular space"/>
    <property type="evidence" value="ECO:0007669"/>
    <property type="project" value="TreeGrafter"/>
</dbReference>
<dbReference type="NCBIfam" id="NF040941">
    <property type="entry name" value="GGGWT_bact"/>
    <property type="match status" value="1"/>
</dbReference>
<dbReference type="GO" id="GO:0070492">
    <property type="term" value="F:oligosaccharide binding"/>
    <property type="evidence" value="ECO:0007669"/>
    <property type="project" value="TreeGrafter"/>
</dbReference>
<feature type="domain" description="Fibrinogen C-terminal" evidence="3">
    <location>
        <begin position="103"/>
        <end position="160"/>
    </location>
</feature>
<feature type="domain" description="Fibronectin type-III" evidence="2">
    <location>
        <begin position="11"/>
        <end position="102"/>
    </location>
</feature>
<dbReference type="PROSITE" id="PS51406">
    <property type="entry name" value="FIBRINOGEN_C_2"/>
    <property type="match status" value="1"/>
</dbReference>
<dbReference type="HOGENOM" id="CLU_879809_0_0_12"/>
<evidence type="ECO:0000313" key="4">
    <source>
        <dbReference type="EMBL" id="AFM13790.1"/>
    </source>
</evidence>
<proteinExistence type="predicted"/>
<dbReference type="InterPro" id="IPR003961">
    <property type="entry name" value="FN3_dom"/>
</dbReference>
<protein>
    <submittedName>
        <fullName evidence="4">Fibronectin type III domain protein</fullName>
    </submittedName>
</protein>
<dbReference type="PANTHER" id="PTHR16146">
    <property type="entry name" value="INTELECTIN"/>
    <property type="match status" value="1"/>
</dbReference>
<dbReference type="KEGG" id="tpx:Turpa_3151"/>
<dbReference type="Gene3D" id="2.60.40.10">
    <property type="entry name" value="Immunoglobulins"/>
    <property type="match status" value="1"/>
</dbReference>
<dbReference type="AlphaFoldDB" id="I4B933"/>
<dbReference type="Pfam" id="PF00041">
    <property type="entry name" value="fn3"/>
    <property type="match status" value="1"/>
</dbReference>
<accession>I4B933</accession>
<dbReference type="SMART" id="SM00060">
    <property type="entry name" value="FN3"/>
    <property type="match status" value="1"/>
</dbReference>
<sequence>MLNLGFIETVRVQNVRLISLNTTSVTLKWDVVPPGKSTVELSTNAIFSSIGFSSGQLSETTYTFTGLAVNTTYFYRVRLQSEAGQYSEYAPNPVGSFTVPIDMNPSLPRRSCLELHQLFPAYSSGTYNLDTDGAGPNAPFQAYCDMTFTDGDTAGGWTLIAAYNDNQGIFLHTDTMATVVSPGPNQKAFMAYSRMEPLSKGGQQIAFRQSGSTTHYLISRRGTPQVALLSYAGVGSAVNIFPGMNVASKVDLAWIRGSGVATSQVTATCVPGGEPYPEVVFQTCGNGSGFHFTPHTGIANWNNSVASGINFEVLLR</sequence>
<dbReference type="InterPro" id="IPR013783">
    <property type="entry name" value="Ig-like_fold"/>
</dbReference>
<dbReference type="Gene3D" id="2.60.120.1000">
    <property type="match status" value="1"/>
</dbReference>
<dbReference type="InterPro" id="IPR002181">
    <property type="entry name" value="Fibrinogen_a/b/g_C_dom"/>
</dbReference>
<dbReference type="InterPro" id="IPR036116">
    <property type="entry name" value="FN3_sf"/>
</dbReference>
<dbReference type="Proteomes" id="UP000006048">
    <property type="component" value="Chromosome"/>
</dbReference>
<dbReference type="EMBL" id="CP002959">
    <property type="protein sequence ID" value="AFM13790.1"/>
    <property type="molecule type" value="Genomic_DNA"/>
</dbReference>
<dbReference type="STRING" id="869212.Turpa_3151"/>
<dbReference type="PROSITE" id="PS50853">
    <property type="entry name" value="FN3"/>
    <property type="match status" value="1"/>
</dbReference>